<evidence type="ECO:0000313" key="13">
    <source>
        <dbReference type="EMBL" id="QPS03685.1"/>
    </source>
</evidence>
<evidence type="ECO:0000256" key="1">
    <source>
        <dbReference type="ARBA" id="ARBA00004571"/>
    </source>
</evidence>
<protein>
    <submittedName>
        <fullName evidence="14">Protein OprC</fullName>
    </submittedName>
    <submittedName>
        <fullName evidence="13">TonB-dependent copper receptor</fullName>
    </submittedName>
</protein>
<dbReference type="PROSITE" id="PS52016">
    <property type="entry name" value="TONB_DEPENDENT_REC_3"/>
    <property type="match status" value="1"/>
</dbReference>
<sequence length="681" mass="74899">MAQPTFFLQPLAAAISLACFSSVVFAAEADSAHILAPIVVTAQQGNDAHGLIVHADPKQPTQPIPAVDGAAYLQSIVGFNQIKNGGANGDVTFRGMFGSRIKILTDGTENLGACPGRMDNPASYVSPESYDKITVVKGPQTVQYAHTGSAATVIFEREPEQLTSVKPYRGQASVMLGSYGRLDQNVEAAVGDETKYARLNANRSIADSYQDGAGNTVPSDWEKWNADLALGWTPNEDTWIELKGGKSDGEAVYAGRSMDGSKFARESLGLHVEKKNISEVIKKVEAQVDYSYNDHVMDNFSLRTPPTTTMTMHGMQMTVPNKMEMEVTRRTLNARAAMTSEWDKVSLMTGIDSQSNKHGGNMIMYAMPSMNSPFKTNMEFESYGAFGELSYAFNDQHKLVTGARVDQAKIDNLATDTERKETLPSGFVRIESELAEHVKTYAGLGYVERVPDYWELFSTKYHQSTGTTFADLENEKTAQFDAGYQYEQGAFKSWASVYAGLIQDYILVAYTPTGSMGRLEAKSRNVDATIAGAEAGVAYQLTDQIQADISAMYAWGENITDHTALPQIAPLEGRFNLRYVQEKYNLGLLWRVVAAQDRTSYREGNIIGYDLEDSKGFGTLSLNGTYNIQKDLDLSVGIDNVLNKNYAEHLNKLGSSGFGYAATEQFNNIGRNYWARISMKF</sequence>
<dbReference type="Proteomes" id="UP000254227">
    <property type="component" value="Unassembled WGS sequence"/>
</dbReference>
<evidence type="ECO:0000256" key="6">
    <source>
        <dbReference type="ARBA" id="ARBA00023136"/>
    </source>
</evidence>
<evidence type="ECO:0000259" key="12">
    <source>
        <dbReference type="Pfam" id="PF07715"/>
    </source>
</evidence>
<feature type="domain" description="TonB-dependent receptor-like beta-barrel" evidence="11">
    <location>
        <begin position="207"/>
        <end position="641"/>
    </location>
</feature>
<keyword evidence="13" id="KW-0675">Receptor</keyword>
<dbReference type="InterPro" id="IPR000531">
    <property type="entry name" value="Beta-barrel_TonB"/>
</dbReference>
<organism evidence="14 15">
    <name type="scientific">Acinetobacter johnsonii</name>
    <dbReference type="NCBI Taxonomy" id="40214"/>
    <lineage>
        <taxon>Bacteria</taxon>
        <taxon>Pseudomonadati</taxon>
        <taxon>Pseudomonadota</taxon>
        <taxon>Gammaproteobacteria</taxon>
        <taxon>Moraxellales</taxon>
        <taxon>Moraxellaceae</taxon>
        <taxon>Acinetobacter</taxon>
    </lineage>
</organism>
<dbReference type="GO" id="GO:0044718">
    <property type="term" value="P:siderophore transmembrane transport"/>
    <property type="evidence" value="ECO:0007669"/>
    <property type="project" value="TreeGrafter"/>
</dbReference>
<keyword evidence="6 8" id="KW-0472">Membrane</keyword>
<dbReference type="PANTHER" id="PTHR30069">
    <property type="entry name" value="TONB-DEPENDENT OUTER MEMBRANE RECEPTOR"/>
    <property type="match status" value="1"/>
</dbReference>
<accession>A0A380U855</accession>
<dbReference type="GO" id="GO:0015344">
    <property type="term" value="F:siderophore uptake transmembrane transporter activity"/>
    <property type="evidence" value="ECO:0007669"/>
    <property type="project" value="TreeGrafter"/>
</dbReference>
<evidence type="ECO:0000256" key="8">
    <source>
        <dbReference type="PROSITE-ProRule" id="PRU01360"/>
    </source>
</evidence>
<keyword evidence="7 8" id="KW-0998">Cell outer membrane</keyword>
<keyword evidence="3 8" id="KW-1134">Transmembrane beta strand</keyword>
<dbReference type="Proteomes" id="UP000595107">
    <property type="component" value="Chromosome"/>
</dbReference>
<evidence type="ECO:0000259" key="11">
    <source>
        <dbReference type="Pfam" id="PF00593"/>
    </source>
</evidence>
<evidence type="ECO:0000256" key="10">
    <source>
        <dbReference type="SAM" id="SignalP"/>
    </source>
</evidence>
<dbReference type="InterPro" id="IPR012910">
    <property type="entry name" value="Plug_dom"/>
</dbReference>
<dbReference type="InterPro" id="IPR010100">
    <property type="entry name" value="TonB-dep_Cu_rcpt"/>
</dbReference>
<dbReference type="NCBIfam" id="TIGR01778">
    <property type="entry name" value="TonB-copper"/>
    <property type="match status" value="1"/>
</dbReference>
<dbReference type="InterPro" id="IPR037066">
    <property type="entry name" value="Plug_dom_sf"/>
</dbReference>
<dbReference type="EMBL" id="UFRV01000006">
    <property type="protein sequence ID" value="SUT99073.1"/>
    <property type="molecule type" value="Genomic_DNA"/>
</dbReference>
<dbReference type="Gene3D" id="2.170.130.10">
    <property type="entry name" value="TonB-dependent receptor, plug domain"/>
    <property type="match status" value="1"/>
</dbReference>
<keyword evidence="10" id="KW-0732">Signal</keyword>
<reference evidence="13 16" key="2">
    <citation type="submission" date="2020-12" db="EMBL/GenBank/DDBJ databases">
        <title>FDA dAtabase for Regulatory Grade micrObial Sequences (FDA-ARGOS): Supporting development and validation of Infectious Disease Dx tests.</title>
        <authorList>
            <person name="Sproer C."/>
            <person name="Gronow S."/>
            <person name="Severitt S."/>
            <person name="Schroder I."/>
            <person name="Tallon L."/>
            <person name="Sadzewicz L."/>
            <person name="Zhao X."/>
            <person name="Boylan J."/>
            <person name="Ott S."/>
            <person name="Bowen H."/>
            <person name="Vavikolanu K."/>
            <person name="Mehta A."/>
            <person name="Aluvathingal J."/>
            <person name="Nadendla S."/>
            <person name="Lowell S."/>
            <person name="Myers T."/>
            <person name="Yan Y."/>
            <person name="Sichtig H."/>
        </authorList>
    </citation>
    <scope>NUCLEOTIDE SEQUENCE [LARGE SCALE GENOMIC DNA]</scope>
    <source>
        <strain evidence="13 16">FDAARGOS_910</strain>
    </source>
</reference>
<dbReference type="InterPro" id="IPR039426">
    <property type="entry name" value="TonB-dep_rcpt-like"/>
</dbReference>
<evidence type="ECO:0000256" key="7">
    <source>
        <dbReference type="ARBA" id="ARBA00023237"/>
    </source>
</evidence>
<evidence type="ECO:0000256" key="2">
    <source>
        <dbReference type="ARBA" id="ARBA00022448"/>
    </source>
</evidence>
<evidence type="ECO:0000256" key="5">
    <source>
        <dbReference type="ARBA" id="ARBA00023077"/>
    </source>
</evidence>
<dbReference type="GO" id="GO:0009279">
    <property type="term" value="C:cell outer membrane"/>
    <property type="evidence" value="ECO:0007669"/>
    <property type="project" value="UniProtKB-SubCell"/>
</dbReference>
<feature type="signal peptide" evidence="10">
    <location>
        <begin position="1"/>
        <end position="26"/>
    </location>
</feature>
<evidence type="ECO:0000256" key="4">
    <source>
        <dbReference type="ARBA" id="ARBA00022692"/>
    </source>
</evidence>
<keyword evidence="5 9" id="KW-0798">TonB box</keyword>
<reference evidence="14 15" key="1">
    <citation type="submission" date="2018-06" db="EMBL/GenBank/DDBJ databases">
        <authorList>
            <consortium name="Pathogen Informatics"/>
            <person name="Doyle S."/>
        </authorList>
    </citation>
    <scope>NUCLEOTIDE SEQUENCE [LARGE SCALE GENOMIC DNA]</scope>
    <source>
        <strain evidence="14 15">NCTC10308</strain>
    </source>
</reference>
<keyword evidence="4 8" id="KW-0812">Transmembrane</keyword>
<dbReference type="EMBL" id="CP065666">
    <property type="protein sequence ID" value="QPS03685.1"/>
    <property type="molecule type" value="Genomic_DNA"/>
</dbReference>
<evidence type="ECO:0000313" key="15">
    <source>
        <dbReference type="Proteomes" id="UP000254227"/>
    </source>
</evidence>
<feature type="chain" id="PRO_5036072234" evidence="10">
    <location>
        <begin position="27"/>
        <end position="681"/>
    </location>
</feature>
<keyword evidence="2 8" id="KW-0813">Transport</keyword>
<evidence type="ECO:0000256" key="9">
    <source>
        <dbReference type="RuleBase" id="RU003357"/>
    </source>
</evidence>
<dbReference type="Gene3D" id="2.40.170.20">
    <property type="entry name" value="TonB-dependent receptor, beta-barrel domain"/>
    <property type="match status" value="1"/>
</dbReference>
<name>A0A380U855_ACIJO</name>
<dbReference type="InterPro" id="IPR036942">
    <property type="entry name" value="Beta-barrel_TonB_sf"/>
</dbReference>
<feature type="domain" description="TonB-dependent receptor plug" evidence="12">
    <location>
        <begin position="65"/>
        <end position="149"/>
    </location>
</feature>
<comment type="subcellular location">
    <subcellularLocation>
        <location evidence="1 8">Cell outer membrane</location>
        <topology evidence="1 8">Multi-pass membrane protein</topology>
    </subcellularLocation>
</comment>
<dbReference type="AlphaFoldDB" id="A0A380U855"/>
<dbReference type="SUPFAM" id="SSF56935">
    <property type="entry name" value="Porins"/>
    <property type="match status" value="1"/>
</dbReference>
<evidence type="ECO:0000313" key="16">
    <source>
        <dbReference type="Proteomes" id="UP000595107"/>
    </source>
</evidence>
<proteinExistence type="inferred from homology"/>
<evidence type="ECO:0000313" key="14">
    <source>
        <dbReference type="EMBL" id="SUT99073.1"/>
    </source>
</evidence>
<evidence type="ECO:0000256" key="3">
    <source>
        <dbReference type="ARBA" id="ARBA00022452"/>
    </source>
</evidence>
<dbReference type="RefSeq" id="WP_004684454.1">
    <property type="nucleotide sequence ID" value="NZ_BBTB01000078.1"/>
</dbReference>
<dbReference type="CDD" id="cd01347">
    <property type="entry name" value="ligand_gated_channel"/>
    <property type="match status" value="1"/>
</dbReference>
<comment type="similarity">
    <text evidence="8 9">Belongs to the TonB-dependent receptor family.</text>
</comment>
<dbReference type="Pfam" id="PF00593">
    <property type="entry name" value="TonB_dep_Rec_b-barrel"/>
    <property type="match status" value="1"/>
</dbReference>
<dbReference type="PANTHER" id="PTHR30069:SF49">
    <property type="entry name" value="OUTER MEMBRANE PROTEIN C"/>
    <property type="match status" value="1"/>
</dbReference>
<gene>
    <name evidence="13" type="ORF">I6G67_16105</name>
    <name evidence="14" type="ORF">NCTC10308_03094</name>
</gene>
<dbReference type="Pfam" id="PF07715">
    <property type="entry name" value="Plug"/>
    <property type="match status" value="1"/>
</dbReference>